<organism evidence="12 13">
    <name type="scientific">Maudiozyma barnettii</name>
    <dbReference type="NCBI Taxonomy" id="61262"/>
    <lineage>
        <taxon>Eukaryota</taxon>
        <taxon>Fungi</taxon>
        <taxon>Dikarya</taxon>
        <taxon>Ascomycota</taxon>
        <taxon>Saccharomycotina</taxon>
        <taxon>Saccharomycetes</taxon>
        <taxon>Saccharomycetales</taxon>
        <taxon>Saccharomycetaceae</taxon>
        <taxon>Maudiozyma</taxon>
    </lineage>
</organism>
<evidence type="ECO:0000313" key="13">
    <source>
        <dbReference type="Proteomes" id="UP000644660"/>
    </source>
</evidence>
<dbReference type="RefSeq" id="XP_041407762.1">
    <property type="nucleotide sequence ID" value="XM_041551828.1"/>
</dbReference>
<dbReference type="EMBL" id="CAEFZW010000007">
    <property type="protein sequence ID" value="CAB4255918.1"/>
    <property type="molecule type" value="Genomic_DNA"/>
</dbReference>
<evidence type="ECO:0000256" key="9">
    <source>
        <dbReference type="RuleBase" id="RU368022"/>
    </source>
</evidence>
<reference evidence="12 13" key="1">
    <citation type="submission" date="2020-05" db="EMBL/GenBank/DDBJ databases">
        <authorList>
            <person name="Casaregola S."/>
            <person name="Devillers H."/>
            <person name="Grondin C."/>
        </authorList>
    </citation>
    <scope>NUCLEOTIDE SEQUENCE [LARGE SCALE GENOMIC DNA]</scope>
    <source>
        <strain evidence="12 13">CLIB 1767</strain>
    </source>
</reference>
<sequence length="148" mass="16315">MEEDLKEYEELKQTLKAALKERKQYQDDITSLEQQIYDKETEYFSNVSPETGHLISNSAHTIQGNIIKGFDGFSKTSHHQSSHGGSSNTNNGHSSSGNGATVVIDPLNTGLPNKDRIFSLSDSDFVNQLKQDGLLPGLDDDNVIESSK</sequence>
<evidence type="ECO:0000256" key="7">
    <source>
        <dbReference type="ARBA" id="ARBA00023163"/>
    </source>
</evidence>
<dbReference type="GO" id="GO:0016740">
    <property type="term" value="F:transferase activity"/>
    <property type="evidence" value="ECO:0007669"/>
    <property type="project" value="UniProtKB-KW"/>
</dbReference>
<evidence type="ECO:0000256" key="10">
    <source>
        <dbReference type="SAM" id="Coils"/>
    </source>
</evidence>
<dbReference type="Proteomes" id="UP000644660">
    <property type="component" value="Unassembled WGS sequence"/>
</dbReference>
<keyword evidence="9" id="KW-0227">DNA damage</keyword>
<dbReference type="InterPro" id="IPR015418">
    <property type="entry name" value="Eaf6"/>
</dbReference>
<dbReference type="GO" id="GO:0006325">
    <property type="term" value="P:chromatin organization"/>
    <property type="evidence" value="ECO:0007669"/>
    <property type="project" value="UniProtKB-KW"/>
</dbReference>
<proteinExistence type="inferred from homology"/>
<keyword evidence="8 9" id="KW-0539">Nucleus</keyword>
<keyword evidence="9" id="KW-0234">DNA repair</keyword>
<comment type="similarity">
    <text evidence="2 9">Belongs to the EAF6 family.</text>
</comment>
<evidence type="ECO:0000256" key="5">
    <source>
        <dbReference type="ARBA" id="ARBA00023015"/>
    </source>
</evidence>
<feature type="coiled-coil region" evidence="10">
    <location>
        <begin position="1"/>
        <end position="42"/>
    </location>
</feature>
<accession>A0A8H2ZJE6</accession>
<dbReference type="PANTHER" id="PTHR13476">
    <property type="entry name" value="CHROMATIN MODIFICATION-RELATED PROTEIN MEAF6"/>
    <property type="match status" value="1"/>
</dbReference>
<evidence type="ECO:0000256" key="8">
    <source>
        <dbReference type="ARBA" id="ARBA00023242"/>
    </source>
</evidence>
<evidence type="ECO:0000256" key="4">
    <source>
        <dbReference type="ARBA" id="ARBA00022853"/>
    </source>
</evidence>
<comment type="subcellular location">
    <subcellularLocation>
        <location evidence="1 9">Nucleus</location>
    </subcellularLocation>
</comment>
<keyword evidence="13" id="KW-1185">Reference proteome</keyword>
<evidence type="ECO:0000256" key="11">
    <source>
        <dbReference type="SAM" id="MobiDB-lite"/>
    </source>
</evidence>
<gene>
    <name evidence="12" type="ORF">KABA2_07S07436</name>
</gene>
<dbReference type="GeneID" id="64858982"/>
<keyword evidence="4 9" id="KW-0156">Chromatin regulator</keyword>
<feature type="compositionally biased region" description="Low complexity" evidence="11">
    <location>
        <begin position="82"/>
        <end position="99"/>
    </location>
</feature>
<keyword evidence="7 9" id="KW-0804">Transcription</keyword>
<dbReference type="OrthoDB" id="440324at2759"/>
<keyword evidence="12" id="KW-0808">Transferase</keyword>
<comment type="caution">
    <text evidence="12">The sequence shown here is derived from an EMBL/GenBank/DDBJ whole genome shotgun (WGS) entry which is preliminary data.</text>
</comment>
<comment type="subunit">
    <text evidence="9">Component of the NuA4 histone acetyltransferase complex.</text>
</comment>
<dbReference type="Pfam" id="PF09340">
    <property type="entry name" value="NuA4"/>
    <property type="match status" value="1"/>
</dbReference>
<evidence type="ECO:0000256" key="6">
    <source>
        <dbReference type="ARBA" id="ARBA00023054"/>
    </source>
</evidence>
<evidence type="ECO:0000256" key="2">
    <source>
        <dbReference type="ARBA" id="ARBA00010916"/>
    </source>
</evidence>
<dbReference type="GO" id="GO:0005634">
    <property type="term" value="C:nucleus"/>
    <property type="evidence" value="ECO:0007669"/>
    <property type="project" value="UniProtKB-SubCell"/>
</dbReference>
<protein>
    <recommendedName>
        <fullName evidence="3 9">Chromatin modification-related protein EAF6</fullName>
    </recommendedName>
</protein>
<dbReference type="GO" id="GO:0035267">
    <property type="term" value="C:NuA4 histone acetyltransferase complex"/>
    <property type="evidence" value="ECO:0007669"/>
    <property type="project" value="UniProtKB-UniRule"/>
</dbReference>
<dbReference type="GO" id="GO:0006281">
    <property type="term" value="P:DNA repair"/>
    <property type="evidence" value="ECO:0007669"/>
    <property type="project" value="UniProtKB-UniRule"/>
</dbReference>
<comment type="function">
    <text evidence="9">Component of the NuA4 histone acetyltransferase complex which is involved in transcriptional activation of selected genes principally by acetylation of nucleosomal histone H4 and H2A. The NuA4 complex is also involved in DNA repair.</text>
</comment>
<dbReference type="AlphaFoldDB" id="A0A8H2ZJE6"/>
<name>A0A8H2ZJE6_9SACH</name>
<feature type="region of interest" description="Disordered" evidence="11">
    <location>
        <begin position="70"/>
        <end position="107"/>
    </location>
</feature>
<evidence type="ECO:0000256" key="1">
    <source>
        <dbReference type="ARBA" id="ARBA00004123"/>
    </source>
</evidence>
<evidence type="ECO:0000256" key="3">
    <source>
        <dbReference type="ARBA" id="ARBA00018504"/>
    </source>
</evidence>
<keyword evidence="5 9" id="KW-0805">Transcription regulation</keyword>
<keyword evidence="6 10" id="KW-0175">Coiled coil</keyword>
<evidence type="ECO:0000313" key="12">
    <source>
        <dbReference type="EMBL" id="CAB4255918.1"/>
    </source>
</evidence>